<dbReference type="RefSeq" id="WP_089890812.1">
    <property type="nucleotide sequence ID" value="NZ_CALLJM010000017.1"/>
</dbReference>
<evidence type="ECO:0000256" key="9">
    <source>
        <dbReference type="NCBIfam" id="TIGR03303"/>
    </source>
</evidence>
<dbReference type="Pfam" id="PF01103">
    <property type="entry name" value="Omp85"/>
    <property type="match status" value="1"/>
</dbReference>
<evidence type="ECO:0000259" key="11">
    <source>
        <dbReference type="PROSITE" id="PS51779"/>
    </source>
</evidence>
<evidence type="ECO:0000256" key="7">
    <source>
        <dbReference type="ARBA" id="ARBA00023237"/>
    </source>
</evidence>
<evidence type="ECO:0000256" key="1">
    <source>
        <dbReference type="ARBA" id="ARBA00004370"/>
    </source>
</evidence>
<dbReference type="HAMAP" id="MF_01430">
    <property type="entry name" value="OM_assembly_BamA"/>
    <property type="match status" value="1"/>
</dbReference>
<dbReference type="GO" id="GO:0009279">
    <property type="term" value="C:cell outer membrane"/>
    <property type="evidence" value="ECO:0007669"/>
    <property type="project" value="UniProtKB-SubCell"/>
</dbReference>
<keyword evidence="6 8" id="KW-0472">Membrane</keyword>
<dbReference type="Gene3D" id="3.10.20.310">
    <property type="entry name" value="membrane protein fhac"/>
    <property type="match status" value="5"/>
</dbReference>
<dbReference type="InterPro" id="IPR034746">
    <property type="entry name" value="POTRA"/>
</dbReference>
<keyword evidence="4 8" id="KW-0732">Signal</keyword>
<evidence type="ECO:0000313" key="12">
    <source>
        <dbReference type="EMBL" id="SDY54321.1"/>
    </source>
</evidence>
<evidence type="ECO:0000256" key="10">
    <source>
        <dbReference type="SAM" id="Phobius"/>
    </source>
</evidence>
<dbReference type="EMBL" id="FNPR01000002">
    <property type="protein sequence ID" value="SDY54321.1"/>
    <property type="molecule type" value="Genomic_DNA"/>
</dbReference>
<feature type="domain" description="POTRA" evidence="11">
    <location>
        <begin position="46"/>
        <end position="113"/>
    </location>
</feature>
<keyword evidence="10" id="KW-1133">Transmembrane helix</keyword>
<dbReference type="PANTHER" id="PTHR12815:SF23">
    <property type="entry name" value="OUTER MEMBRANE PROTEIN ASSEMBLY FACTOR BAMA"/>
    <property type="match status" value="1"/>
</dbReference>
<proteinExistence type="inferred from homology"/>
<evidence type="ECO:0000256" key="6">
    <source>
        <dbReference type="ARBA" id="ARBA00023136"/>
    </source>
</evidence>
<dbReference type="InterPro" id="IPR010827">
    <property type="entry name" value="BamA/TamA_POTRA"/>
</dbReference>
<evidence type="ECO:0000256" key="8">
    <source>
        <dbReference type="HAMAP-Rule" id="MF_01430"/>
    </source>
</evidence>
<comment type="function">
    <text evidence="8">Part of the outer membrane protein assembly complex, which is involved in assembly and insertion of beta-barrel proteins into the outer membrane.</text>
</comment>
<evidence type="ECO:0000256" key="4">
    <source>
        <dbReference type="ARBA" id="ARBA00022729"/>
    </source>
</evidence>
<organism evidence="12 13">
    <name type="scientific">Lentibacter algarum</name>
    <dbReference type="NCBI Taxonomy" id="576131"/>
    <lineage>
        <taxon>Bacteria</taxon>
        <taxon>Pseudomonadati</taxon>
        <taxon>Pseudomonadota</taxon>
        <taxon>Alphaproteobacteria</taxon>
        <taxon>Rhodobacterales</taxon>
        <taxon>Roseobacteraceae</taxon>
        <taxon>Lentibacter</taxon>
    </lineage>
</organism>
<keyword evidence="3 8" id="KW-0812">Transmembrane</keyword>
<comment type="similarity">
    <text evidence="8">Belongs to the BamA family.</text>
</comment>
<dbReference type="STRING" id="576131.SAMN05444486_102684"/>
<dbReference type="AlphaFoldDB" id="A0A1H3KQB9"/>
<feature type="domain" description="POTRA" evidence="11">
    <location>
        <begin position="367"/>
        <end position="440"/>
    </location>
</feature>
<evidence type="ECO:0000256" key="2">
    <source>
        <dbReference type="ARBA" id="ARBA00022452"/>
    </source>
</evidence>
<dbReference type="NCBIfam" id="TIGR03303">
    <property type="entry name" value="OM_YaeT"/>
    <property type="match status" value="1"/>
</dbReference>
<dbReference type="InterPro" id="IPR039910">
    <property type="entry name" value="D15-like"/>
</dbReference>
<comment type="subunit">
    <text evidence="8">Part of the Bam complex.</text>
</comment>
<dbReference type="OrthoDB" id="9803054at2"/>
<keyword evidence="13" id="KW-1185">Reference proteome</keyword>
<dbReference type="GeneID" id="78124745"/>
<dbReference type="Pfam" id="PF07244">
    <property type="entry name" value="POTRA"/>
    <property type="match status" value="5"/>
</dbReference>
<dbReference type="InterPro" id="IPR000184">
    <property type="entry name" value="Bac_surfAg_D15"/>
</dbReference>
<dbReference type="Proteomes" id="UP000199026">
    <property type="component" value="Unassembled WGS sequence"/>
</dbReference>
<sequence length="784" mass="86898">MASSVTERNARTGKKRTIRNVAGTAVLAAFSMGFVWGVGGAIAQNYSFNSVAVEGNKRIETGTILTYAGIARGETVSAGDINEAYQRILASGLFESVEIVPQGGKLVIKVTEFPTINQISFEGNERLKDNELSSFIKLKPRLVFSPTQAERDAVTLTEAYAENGRLAARITPKIIRRSDNRVDLVFEIFEGGNTEVSRIGFVGNQVYSDRRLRRVLESKQAGLLRALIRKDTFVEDRLQFDQQVLRDFYVSRGYVDFRTTAVNAELARERDGYFLTFNVEEGQQFAFGEITTISEIEDVDSEVYQDTIKLRAGETYSPSLVENAIARMERLAIRNGQPFLRVEPRITRNDRDLTLDVEFVLSKGERIFVERIDIEGNATTLDRVVRRQFRVAEGDPFNPREIRESAERIRALGFFGDAQVNAREGSTPNTVIVDVDVAEKPTGSLNFGGTYSTDNGFGLVAQYTETNFLGRGQTVRFRASGATDNTNYGLYFEEPAFLGRDVKFFFDIGILESESANANYNTSKGIFATGLEFPLGERARLGVNYKLDATKMSVSSTSTIGSVLTNEVGLGRLKNSSVGYSYEWDSRKTSLDNDEGLRFLISQDFGGLGGDDSFVKSKAKLIAQRRFFNDEITLRATLAGGAVSFSGAGSRATDRWLFDEDIMRGFAADGIGPRELNGSTVNDALGGNYFATAKFEALFPLGLPEEYGITGGVFYDIGNVWGLDKISSVPADTFYESGSFRHVAGVSIFWETPIGPMRLNWSKALKKEDHDIDQNFEFTISTEF</sequence>
<evidence type="ECO:0000256" key="3">
    <source>
        <dbReference type="ARBA" id="ARBA00022692"/>
    </source>
</evidence>
<feature type="transmembrane region" description="Helical" evidence="10">
    <location>
        <begin position="21"/>
        <end position="43"/>
    </location>
</feature>
<keyword evidence="7 8" id="KW-0998">Cell outer membrane</keyword>
<feature type="domain" description="POTRA" evidence="11">
    <location>
        <begin position="114"/>
        <end position="191"/>
    </location>
</feature>
<evidence type="ECO:0000256" key="5">
    <source>
        <dbReference type="ARBA" id="ARBA00022737"/>
    </source>
</evidence>
<dbReference type="PIRSF" id="PIRSF006076">
    <property type="entry name" value="OM_assembly_OMP85"/>
    <property type="match status" value="1"/>
</dbReference>
<dbReference type="InterPro" id="IPR023707">
    <property type="entry name" value="OM_assembly_BamA"/>
</dbReference>
<dbReference type="GO" id="GO:0051205">
    <property type="term" value="P:protein insertion into membrane"/>
    <property type="evidence" value="ECO:0007669"/>
    <property type="project" value="UniProtKB-UniRule"/>
</dbReference>
<comment type="subcellular location">
    <subcellularLocation>
        <location evidence="8">Cell outer membrane</location>
    </subcellularLocation>
    <subcellularLocation>
        <location evidence="1">Membrane</location>
    </subcellularLocation>
</comment>
<keyword evidence="2 8" id="KW-1134">Transmembrane beta strand</keyword>
<keyword evidence="5 8" id="KW-0677">Repeat</keyword>
<dbReference type="Gene3D" id="2.40.160.50">
    <property type="entry name" value="membrane protein fhac: a member of the omp85/tpsb transporter family"/>
    <property type="match status" value="1"/>
</dbReference>
<accession>A0A1H3KQB9</accession>
<dbReference type="GO" id="GO:0043165">
    <property type="term" value="P:Gram-negative-bacterium-type cell outer membrane assembly"/>
    <property type="evidence" value="ECO:0007669"/>
    <property type="project" value="UniProtKB-UniRule"/>
</dbReference>
<dbReference type="PANTHER" id="PTHR12815">
    <property type="entry name" value="SORTING AND ASSEMBLY MACHINERY SAMM50 PROTEIN FAMILY MEMBER"/>
    <property type="match status" value="1"/>
</dbReference>
<dbReference type="PROSITE" id="PS51779">
    <property type="entry name" value="POTRA"/>
    <property type="match status" value="3"/>
</dbReference>
<name>A0A1H3KQB9_9RHOB</name>
<reference evidence="12 13" key="1">
    <citation type="submission" date="2016-10" db="EMBL/GenBank/DDBJ databases">
        <authorList>
            <person name="de Groot N.N."/>
        </authorList>
    </citation>
    <scope>NUCLEOTIDE SEQUENCE [LARGE SCALE GENOMIC DNA]</scope>
    <source>
        <strain evidence="12 13">DSM 24677</strain>
    </source>
</reference>
<evidence type="ECO:0000313" key="13">
    <source>
        <dbReference type="Proteomes" id="UP000199026"/>
    </source>
</evidence>
<protein>
    <recommendedName>
        <fullName evidence="8 9">Outer membrane protein assembly factor BamA</fullName>
    </recommendedName>
</protein>
<gene>
    <name evidence="8" type="primary">bamA</name>
    <name evidence="12" type="ORF">SAMN05444486_102684</name>
</gene>